<dbReference type="GO" id="GO:0016491">
    <property type="term" value="F:oxidoreductase activity"/>
    <property type="evidence" value="ECO:0007669"/>
    <property type="project" value="UniProtKB-KW"/>
</dbReference>
<dbReference type="Pfam" id="PF13462">
    <property type="entry name" value="Thioredoxin_4"/>
    <property type="match status" value="1"/>
</dbReference>
<dbReference type="Pfam" id="PF13623">
    <property type="entry name" value="SurA_N_2"/>
    <property type="match status" value="1"/>
</dbReference>
<evidence type="ECO:0000313" key="7">
    <source>
        <dbReference type="EMBL" id="RHB36564.1"/>
    </source>
</evidence>
<evidence type="ECO:0000256" key="4">
    <source>
        <dbReference type="ARBA" id="ARBA00023157"/>
    </source>
</evidence>
<dbReference type="AlphaFoldDB" id="A0A413VSV4"/>
<accession>A0A413VSV4</accession>
<sequence length="332" mass="38008">MKLFLLSLLFLLILSCSIDKKRNIVAEVNGEEISLFELSQLTKQETFDLLNLAYDIKCRALDNLISQKLLEGEADRMGFTVDHYLDEYIARRVSGGEDSLLKRYGLIDDQVLYDKKSLYSVNSGAIEGRVLQKNKLRSILIHELVDSLTKAAKIEKYVYPPKRPDCVVEDLCTYYRGNEKAPVSLIVASDFSCERCVDFHKTLNRIFDKYQEKVRFGYINFSDAPTFAALACEAAANQNKFWEFHDSIFEHGGHVDSAFVFNLARDAGLKVDKFEEDLSSSAIYDRLDQNISELMRRGLFATPTIVINNRLIYITNSYEELSRLLDIELQAL</sequence>
<dbReference type="Gene3D" id="3.40.30.10">
    <property type="entry name" value="Glutaredoxin"/>
    <property type="match status" value="1"/>
</dbReference>
<protein>
    <recommendedName>
        <fullName evidence="6">Thioredoxin-like fold domain-containing protein</fullName>
    </recommendedName>
</protein>
<proteinExistence type="inferred from homology"/>
<dbReference type="SUPFAM" id="SSF52833">
    <property type="entry name" value="Thioredoxin-like"/>
    <property type="match status" value="1"/>
</dbReference>
<dbReference type="InterPro" id="IPR012336">
    <property type="entry name" value="Thioredoxin-like_fold"/>
</dbReference>
<dbReference type="PANTHER" id="PTHR13887">
    <property type="entry name" value="GLUTATHIONE S-TRANSFERASE KAPPA"/>
    <property type="match status" value="1"/>
</dbReference>
<keyword evidence="4" id="KW-1015">Disulfide bond</keyword>
<evidence type="ECO:0000256" key="5">
    <source>
        <dbReference type="ARBA" id="ARBA00023284"/>
    </source>
</evidence>
<evidence type="ECO:0000313" key="8">
    <source>
        <dbReference type="Proteomes" id="UP000284379"/>
    </source>
</evidence>
<keyword evidence="2" id="KW-0732">Signal</keyword>
<comment type="caution">
    <text evidence="7">The sequence shown here is derived from an EMBL/GenBank/DDBJ whole genome shotgun (WGS) entry which is preliminary data.</text>
</comment>
<dbReference type="Gene3D" id="1.10.8.1040">
    <property type="match status" value="1"/>
</dbReference>
<dbReference type="PROSITE" id="PS51257">
    <property type="entry name" value="PROKAR_LIPOPROTEIN"/>
    <property type="match status" value="1"/>
</dbReference>
<dbReference type="EMBL" id="QSGO01000004">
    <property type="protein sequence ID" value="RHB36564.1"/>
    <property type="molecule type" value="Genomic_DNA"/>
</dbReference>
<evidence type="ECO:0000256" key="3">
    <source>
        <dbReference type="ARBA" id="ARBA00023002"/>
    </source>
</evidence>
<dbReference type="SUPFAM" id="SSF109998">
    <property type="entry name" value="Triger factor/SurA peptide-binding domain-like"/>
    <property type="match status" value="1"/>
</dbReference>
<dbReference type="InterPro" id="IPR027304">
    <property type="entry name" value="Trigger_fact/SurA_dom_sf"/>
</dbReference>
<evidence type="ECO:0000256" key="2">
    <source>
        <dbReference type="ARBA" id="ARBA00022729"/>
    </source>
</evidence>
<keyword evidence="3" id="KW-0560">Oxidoreductase</keyword>
<dbReference type="Proteomes" id="UP000284379">
    <property type="component" value="Unassembled WGS sequence"/>
</dbReference>
<keyword evidence="5" id="KW-0676">Redox-active center</keyword>
<feature type="domain" description="Thioredoxin-like fold" evidence="6">
    <location>
        <begin position="174"/>
        <end position="326"/>
    </location>
</feature>
<evidence type="ECO:0000259" key="6">
    <source>
        <dbReference type="Pfam" id="PF13462"/>
    </source>
</evidence>
<name>A0A413VSV4_9BACE</name>
<dbReference type="PANTHER" id="PTHR13887:SF14">
    <property type="entry name" value="DISULFIDE BOND FORMATION PROTEIN D"/>
    <property type="match status" value="1"/>
</dbReference>
<dbReference type="InterPro" id="IPR036249">
    <property type="entry name" value="Thioredoxin-like_sf"/>
</dbReference>
<organism evidence="7 8">
    <name type="scientific">Bacteroides nordii</name>
    <dbReference type="NCBI Taxonomy" id="291645"/>
    <lineage>
        <taxon>Bacteria</taxon>
        <taxon>Pseudomonadati</taxon>
        <taxon>Bacteroidota</taxon>
        <taxon>Bacteroidia</taxon>
        <taxon>Bacteroidales</taxon>
        <taxon>Bacteroidaceae</taxon>
        <taxon>Bacteroides</taxon>
    </lineage>
</organism>
<gene>
    <name evidence="7" type="ORF">DW888_07485</name>
</gene>
<reference evidence="7 8" key="1">
    <citation type="submission" date="2018-08" db="EMBL/GenBank/DDBJ databases">
        <title>A genome reference for cultivated species of the human gut microbiota.</title>
        <authorList>
            <person name="Zou Y."/>
            <person name="Xue W."/>
            <person name="Luo G."/>
        </authorList>
    </citation>
    <scope>NUCLEOTIDE SEQUENCE [LARGE SCALE GENOMIC DNA]</scope>
    <source>
        <strain evidence="7 8">AM40-30BH</strain>
    </source>
</reference>
<evidence type="ECO:0000256" key="1">
    <source>
        <dbReference type="ARBA" id="ARBA00005791"/>
    </source>
</evidence>
<comment type="similarity">
    <text evidence="1">Belongs to the thioredoxin family. DsbA subfamily.</text>
</comment>